<dbReference type="RefSeq" id="WP_183832542.1">
    <property type="nucleotide sequence ID" value="NZ_JACHEU010000005.1"/>
</dbReference>
<dbReference type="PANTHER" id="PTHR48105">
    <property type="entry name" value="THIOREDOXIN REDUCTASE 1-RELATED-RELATED"/>
    <property type="match status" value="1"/>
</dbReference>
<feature type="domain" description="FAD/NAD(P)-binding" evidence="4">
    <location>
        <begin position="15"/>
        <end position="292"/>
    </location>
</feature>
<name>A0A7W9S7E0_9HYPH</name>
<sequence length="310" mass="32427">MLPDTAIRAGAPAQYDAIIIGGSFAGLSAATYIARARRSVCIVDAGAPRNRFAAHSHGFLAQDGSDPAAILATARAQVSAYPTARFISARATDASSEKDGFRIDLDDGTTLHGRKLVLAYGLSDDLPAIPGLAERWGASVIHCPYCHGYEFSGQRLGVLASTPMSAHQAMLVAEWGPVTFYLNGQPAPDPQELAELEQRGVAIEPAAVTALHGDLPHLSGIELANGRIDPLDALYVGPRTRFNSDIAQKLGCAVDEHAAGTFIRTDSLKETTVPGIYAAGDIARGAHSVAWACGDGVMAGVATHRSLVFG</sequence>
<evidence type="ECO:0000259" key="4">
    <source>
        <dbReference type="Pfam" id="PF07992"/>
    </source>
</evidence>
<dbReference type="Gene3D" id="3.50.50.60">
    <property type="entry name" value="FAD/NAD(P)-binding domain"/>
    <property type="match status" value="2"/>
</dbReference>
<dbReference type="GO" id="GO:0016491">
    <property type="term" value="F:oxidoreductase activity"/>
    <property type="evidence" value="ECO:0007669"/>
    <property type="project" value="UniProtKB-KW"/>
</dbReference>
<dbReference type="InterPro" id="IPR023753">
    <property type="entry name" value="FAD/NAD-binding_dom"/>
</dbReference>
<keyword evidence="2" id="KW-0285">Flavoprotein</keyword>
<dbReference type="EMBL" id="JACHEU010000005">
    <property type="protein sequence ID" value="MBB6014363.1"/>
    <property type="molecule type" value="Genomic_DNA"/>
</dbReference>
<reference evidence="5 6" key="1">
    <citation type="submission" date="2020-08" db="EMBL/GenBank/DDBJ databases">
        <title>Genomic Encyclopedia of Type Strains, Phase IV (KMG-IV): sequencing the most valuable type-strain genomes for metagenomic binning, comparative biology and taxonomic classification.</title>
        <authorList>
            <person name="Goeker M."/>
        </authorList>
    </citation>
    <scope>NUCLEOTIDE SEQUENCE [LARGE SCALE GENOMIC DNA]</scope>
    <source>
        <strain evidence="5 6">DSM 11099</strain>
    </source>
</reference>
<dbReference type="SUPFAM" id="SSF51905">
    <property type="entry name" value="FAD/NAD(P)-binding domain"/>
    <property type="match status" value="1"/>
</dbReference>
<proteinExistence type="predicted"/>
<evidence type="ECO:0000313" key="6">
    <source>
        <dbReference type="Proteomes" id="UP000533306"/>
    </source>
</evidence>
<comment type="caution">
    <text evidence="5">The sequence shown here is derived from an EMBL/GenBank/DDBJ whole genome shotgun (WGS) entry which is preliminary data.</text>
</comment>
<dbReference type="Proteomes" id="UP000533306">
    <property type="component" value="Unassembled WGS sequence"/>
</dbReference>
<accession>A0A7W9S7E0</accession>
<evidence type="ECO:0000256" key="3">
    <source>
        <dbReference type="ARBA" id="ARBA00023002"/>
    </source>
</evidence>
<protein>
    <recommendedName>
        <fullName evidence="1">Thioredoxin reductase</fullName>
    </recommendedName>
</protein>
<gene>
    <name evidence="5" type="ORF">HNR59_003757</name>
</gene>
<dbReference type="AlphaFoldDB" id="A0A7W9S7E0"/>
<evidence type="ECO:0000313" key="5">
    <source>
        <dbReference type="EMBL" id="MBB6014363.1"/>
    </source>
</evidence>
<dbReference type="InterPro" id="IPR050097">
    <property type="entry name" value="Ferredoxin-NADP_redctase_2"/>
</dbReference>
<dbReference type="PRINTS" id="PR00469">
    <property type="entry name" value="PNDRDTASEII"/>
</dbReference>
<dbReference type="Pfam" id="PF07992">
    <property type="entry name" value="Pyr_redox_2"/>
    <property type="match status" value="1"/>
</dbReference>
<keyword evidence="3" id="KW-0560">Oxidoreductase</keyword>
<organism evidence="5 6">
    <name type="scientific">Aquamicrobium lusatiense</name>
    <dbReference type="NCBI Taxonomy" id="89772"/>
    <lineage>
        <taxon>Bacteria</taxon>
        <taxon>Pseudomonadati</taxon>
        <taxon>Pseudomonadota</taxon>
        <taxon>Alphaproteobacteria</taxon>
        <taxon>Hyphomicrobiales</taxon>
        <taxon>Phyllobacteriaceae</taxon>
        <taxon>Aquamicrobium</taxon>
    </lineage>
</organism>
<evidence type="ECO:0000256" key="2">
    <source>
        <dbReference type="ARBA" id="ARBA00022630"/>
    </source>
</evidence>
<dbReference type="InterPro" id="IPR036188">
    <property type="entry name" value="FAD/NAD-bd_sf"/>
</dbReference>
<keyword evidence="6" id="KW-1185">Reference proteome</keyword>
<evidence type="ECO:0000256" key="1">
    <source>
        <dbReference type="ARBA" id="ARBA00018719"/>
    </source>
</evidence>
<dbReference type="PRINTS" id="PR00368">
    <property type="entry name" value="FADPNR"/>
</dbReference>